<evidence type="ECO:0000256" key="5">
    <source>
        <dbReference type="ARBA" id="ARBA00023136"/>
    </source>
</evidence>
<dbReference type="SUPFAM" id="SSF53474">
    <property type="entry name" value="alpha/beta-Hydrolases"/>
    <property type="match status" value="1"/>
</dbReference>
<evidence type="ECO:0000313" key="9">
    <source>
        <dbReference type="EnsemblFungi" id="EJT81672"/>
    </source>
</evidence>
<dbReference type="Pfam" id="PF05277">
    <property type="entry name" value="DUF726"/>
    <property type="match status" value="1"/>
</dbReference>
<feature type="compositionally biased region" description="Low complexity" evidence="6">
    <location>
        <begin position="685"/>
        <end position="697"/>
    </location>
</feature>
<evidence type="ECO:0000256" key="6">
    <source>
        <dbReference type="SAM" id="MobiDB-lite"/>
    </source>
</evidence>
<proteinExistence type="inferred from homology"/>
<reference evidence="8" key="3">
    <citation type="submission" date="2010-09" db="EMBL/GenBank/DDBJ databases">
        <title>Annotation of Gaeumannomyces graminis var. tritici R3-111a-1.</title>
        <authorList>
            <consortium name="The Broad Institute Genome Sequencing Platform"/>
            <person name="Ma L.-J."/>
            <person name="Dead R."/>
            <person name="Young S.K."/>
            <person name="Zeng Q."/>
            <person name="Gargeya S."/>
            <person name="Fitzgerald M."/>
            <person name="Haas B."/>
            <person name="Abouelleil A."/>
            <person name="Alvarado L."/>
            <person name="Arachchi H.M."/>
            <person name="Berlin A."/>
            <person name="Brown A."/>
            <person name="Chapman S.B."/>
            <person name="Chen Z."/>
            <person name="Dunbar C."/>
            <person name="Freedman E."/>
            <person name="Gearin G."/>
            <person name="Gellesch M."/>
            <person name="Goldberg J."/>
            <person name="Griggs A."/>
            <person name="Gujja S."/>
            <person name="Heiman D."/>
            <person name="Howarth C."/>
            <person name="Larson L."/>
            <person name="Lui A."/>
            <person name="MacDonald P.J.P."/>
            <person name="Mehta T."/>
            <person name="Montmayeur A."/>
            <person name="Murphy C."/>
            <person name="Neiman D."/>
            <person name="Pearson M."/>
            <person name="Priest M."/>
            <person name="Roberts A."/>
            <person name="Saif S."/>
            <person name="Shea T."/>
            <person name="Shenoy N."/>
            <person name="Sisk P."/>
            <person name="Stolte C."/>
            <person name="Sykes S."/>
            <person name="Yandava C."/>
            <person name="Wortman J."/>
            <person name="Nusbaum C."/>
            <person name="Birren B."/>
        </authorList>
    </citation>
    <scope>NUCLEOTIDE SEQUENCE</scope>
    <source>
        <strain evidence="8">R3-111a-1</strain>
    </source>
</reference>
<keyword evidence="10" id="KW-1185">Reference proteome</keyword>
<dbReference type="PANTHER" id="PTHR17920:SF22">
    <property type="entry name" value="DUF726 DOMAIN PROTEIN (AFU_ORTHOLOGUE AFUA_2G12860)"/>
    <property type="match status" value="1"/>
</dbReference>
<dbReference type="AlphaFoldDB" id="J3NK68"/>
<feature type="compositionally biased region" description="Acidic residues" evidence="6">
    <location>
        <begin position="781"/>
        <end position="794"/>
    </location>
</feature>
<evidence type="ECO:0000256" key="7">
    <source>
        <dbReference type="SAM" id="Phobius"/>
    </source>
</evidence>
<dbReference type="InterPro" id="IPR029058">
    <property type="entry name" value="AB_hydrolase_fold"/>
</dbReference>
<organism evidence="8">
    <name type="scientific">Gaeumannomyces tritici (strain R3-111a-1)</name>
    <name type="common">Wheat and barley take-all root rot fungus</name>
    <name type="synonym">Gaeumannomyces graminis var. tritici</name>
    <dbReference type="NCBI Taxonomy" id="644352"/>
    <lineage>
        <taxon>Eukaryota</taxon>
        <taxon>Fungi</taxon>
        <taxon>Dikarya</taxon>
        <taxon>Ascomycota</taxon>
        <taxon>Pezizomycotina</taxon>
        <taxon>Sordariomycetes</taxon>
        <taxon>Sordariomycetidae</taxon>
        <taxon>Magnaporthales</taxon>
        <taxon>Magnaporthaceae</taxon>
        <taxon>Gaeumannomyces</taxon>
    </lineage>
</organism>
<accession>J3NK68</accession>
<gene>
    <name evidence="9" type="primary">20342108</name>
    <name evidence="8" type="ORF">GGTG_01650</name>
</gene>
<reference evidence="9" key="5">
    <citation type="submission" date="2018-04" db="UniProtKB">
        <authorList>
            <consortium name="EnsemblFungi"/>
        </authorList>
    </citation>
    <scope>IDENTIFICATION</scope>
    <source>
        <strain evidence="9">R3-111a-1</strain>
    </source>
</reference>
<dbReference type="eggNOG" id="KOG2385">
    <property type="taxonomic scope" value="Eukaryota"/>
</dbReference>
<sequence>MAPLAADPRQLLVVLNTARRRALYTLVDEITQYMRSQLVLKHRDQDHHQNRRGQPTSPAPLFVSSESRDSADGGGNGSPPASLPQRPKQASQPPTRELIRLRATAVAHLDEWRRQLLKSLKEIAAAPDDAKITEARQERQARLQRARADTPRQGENLLDFDEPAAAAVTATATAGDHGPELAAFQKLYHPIPTRLTTVPREDREEALSCLLVMMLSTGAYTALSRTLAVYLASALDLAPAVLAREEAEIARSLVESSTSDEAEKRRQQQAMTAEAEAQKRRQEGQASRFWKVGLASVAGAAVIGITGGLAAPLVAGAIGGIMGSVGLGSLASFLGIFWMNSALVGALFGAYGAKMTGEMMDQYAREVEDFRFIPLNEAWGKEYSKEDKDSRRLRVTIGINGWLSSRNDIVKPWRVLGADTEVFALQYEIDSLLSLGTALRDLIDSYTWGVIKVEIIKRTALAALYAAMWPLQLLKVASTLDNPFNRARNRSEKAGRVLADAIINKVQGERPVTLIGYSLGARVIHSCLISLAERRAFGLVDQAVFIGAPVPADRAQWEEMRSVVSGKLFNAYSENDFILAFVYRATSIQLGVAGLEAVEGIDGVENLDLSDAVSGHLRYPDLIAKILARCGFPDVEGGEGPIETDKEVIELRDDDGSARQGSLIDLDDNDAAVAPEPKSLLSGLPAAGRQARPAAPRSNSDVLMQQLDPMAALAHMDQGQPQTRQLPGSAPLARAPASTPQLPTAAPSETKANPMPPLPVLPRPASNGSGDGKSGKPADGAESDSDSDSDDSDDDGHVGIRMEDNDDGDMVTYDAPIPLDD</sequence>
<evidence type="ECO:0000256" key="3">
    <source>
        <dbReference type="ARBA" id="ARBA00022692"/>
    </source>
</evidence>
<dbReference type="RefSeq" id="XP_009217681.1">
    <property type="nucleotide sequence ID" value="XM_009219417.1"/>
</dbReference>
<feature type="region of interest" description="Disordered" evidence="6">
    <location>
        <begin position="716"/>
        <end position="821"/>
    </location>
</feature>
<name>J3NK68_GAET3</name>
<reference evidence="9" key="4">
    <citation type="journal article" date="2015" name="G3 (Bethesda)">
        <title>Genome sequences of three phytopathogenic species of the Magnaporthaceae family of fungi.</title>
        <authorList>
            <person name="Okagaki L.H."/>
            <person name="Nunes C.C."/>
            <person name="Sailsbery J."/>
            <person name="Clay B."/>
            <person name="Brown D."/>
            <person name="John T."/>
            <person name="Oh Y."/>
            <person name="Young N."/>
            <person name="Fitzgerald M."/>
            <person name="Haas B.J."/>
            <person name="Zeng Q."/>
            <person name="Young S."/>
            <person name="Adiconis X."/>
            <person name="Fan L."/>
            <person name="Levin J.Z."/>
            <person name="Mitchell T.K."/>
            <person name="Okubara P.A."/>
            <person name="Farman M.L."/>
            <person name="Kohn L.M."/>
            <person name="Birren B."/>
            <person name="Ma L.-J."/>
            <person name="Dean R.A."/>
        </authorList>
    </citation>
    <scope>NUCLEOTIDE SEQUENCE</scope>
    <source>
        <strain evidence="9">R3-111a-1</strain>
    </source>
</reference>
<comment type="subcellular location">
    <subcellularLocation>
        <location evidence="1">Membrane</location>
        <topology evidence="1">Multi-pass membrane protein</topology>
    </subcellularLocation>
</comment>
<dbReference type="InterPro" id="IPR007941">
    <property type="entry name" value="DUF726"/>
</dbReference>
<evidence type="ECO:0000313" key="8">
    <source>
        <dbReference type="EMBL" id="EJT81672.1"/>
    </source>
</evidence>
<dbReference type="PANTHER" id="PTHR17920">
    <property type="entry name" value="TRANSMEMBRANE AND COILED-COIL DOMAIN-CONTAINING PROTEIN 4 TMCO4"/>
    <property type="match status" value="1"/>
</dbReference>
<protein>
    <recommendedName>
        <fullName evidence="11">Transmembrane and coiled-coil domain-containing protein 4</fullName>
    </recommendedName>
</protein>
<keyword evidence="4 7" id="KW-1133">Transmembrane helix</keyword>
<feature type="region of interest" description="Disordered" evidence="6">
    <location>
        <begin position="43"/>
        <end position="95"/>
    </location>
</feature>
<dbReference type="OrthoDB" id="277931at2759"/>
<keyword evidence="3 7" id="KW-0812">Transmembrane</keyword>
<evidence type="ECO:0000256" key="2">
    <source>
        <dbReference type="ARBA" id="ARBA00009824"/>
    </source>
</evidence>
<feature type="region of interest" description="Disordered" evidence="6">
    <location>
        <begin position="675"/>
        <end position="699"/>
    </location>
</feature>
<evidence type="ECO:0000256" key="4">
    <source>
        <dbReference type="ARBA" id="ARBA00022989"/>
    </source>
</evidence>
<feature type="region of interest" description="Disordered" evidence="6">
    <location>
        <begin position="253"/>
        <end position="282"/>
    </location>
</feature>
<evidence type="ECO:0000313" key="10">
    <source>
        <dbReference type="Proteomes" id="UP000006039"/>
    </source>
</evidence>
<comment type="similarity">
    <text evidence="2">Belongs to the TMCO4 family.</text>
</comment>
<dbReference type="EnsemblFungi" id="EJT81672">
    <property type="protein sequence ID" value="EJT81672"/>
    <property type="gene ID" value="GGTG_01650"/>
</dbReference>
<feature type="transmembrane region" description="Helical" evidence="7">
    <location>
        <begin position="330"/>
        <end position="353"/>
    </location>
</feature>
<evidence type="ECO:0000256" key="1">
    <source>
        <dbReference type="ARBA" id="ARBA00004141"/>
    </source>
</evidence>
<dbReference type="GO" id="GO:0016020">
    <property type="term" value="C:membrane"/>
    <property type="evidence" value="ECO:0007669"/>
    <property type="project" value="UniProtKB-SubCell"/>
</dbReference>
<reference evidence="10" key="1">
    <citation type="submission" date="2010-07" db="EMBL/GenBank/DDBJ databases">
        <title>The genome sequence of Gaeumannomyces graminis var. tritici strain R3-111a-1.</title>
        <authorList>
            <consortium name="The Broad Institute Genome Sequencing Platform"/>
            <person name="Ma L.-J."/>
            <person name="Dead R."/>
            <person name="Young S."/>
            <person name="Zeng Q."/>
            <person name="Koehrsen M."/>
            <person name="Alvarado L."/>
            <person name="Berlin A."/>
            <person name="Chapman S.B."/>
            <person name="Chen Z."/>
            <person name="Freedman E."/>
            <person name="Gellesch M."/>
            <person name="Goldberg J."/>
            <person name="Griggs A."/>
            <person name="Gujja S."/>
            <person name="Heilman E.R."/>
            <person name="Heiman D."/>
            <person name="Hepburn T."/>
            <person name="Howarth C."/>
            <person name="Jen D."/>
            <person name="Larson L."/>
            <person name="Mehta T."/>
            <person name="Neiman D."/>
            <person name="Pearson M."/>
            <person name="Roberts A."/>
            <person name="Saif S."/>
            <person name="Shea T."/>
            <person name="Shenoy N."/>
            <person name="Sisk P."/>
            <person name="Stolte C."/>
            <person name="Sykes S."/>
            <person name="Walk T."/>
            <person name="White J."/>
            <person name="Yandava C."/>
            <person name="Haas B."/>
            <person name="Nusbaum C."/>
            <person name="Birren B."/>
        </authorList>
    </citation>
    <scope>NUCLEOTIDE SEQUENCE [LARGE SCALE GENOMIC DNA]</scope>
    <source>
        <strain evidence="10">R3-111a-1</strain>
    </source>
</reference>
<dbReference type="Proteomes" id="UP000006039">
    <property type="component" value="Unassembled WGS sequence"/>
</dbReference>
<dbReference type="HOGENOM" id="CLU_007407_3_0_1"/>
<evidence type="ECO:0008006" key="11">
    <source>
        <dbReference type="Google" id="ProtNLM"/>
    </source>
</evidence>
<keyword evidence="5 7" id="KW-0472">Membrane</keyword>
<dbReference type="EMBL" id="GL385395">
    <property type="protein sequence ID" value="EJT81672.1"/>
    <property type="molecule type" value="Genomic_DNA"/>
</dbReference>
<feature type="transmembrane region" description="Helical" evidence="7">
    <location>
        <begin position="289"/>
        <end position="318"/>
    </location>
</feature>
<dbReference type="GeneID" id="20342108"/>
<dbReference type="VEuPathDB" id="FungiDB:GGTG_01650"/>
<reference evidence="8" key="2">
    <citation type="submission" date="2010-07" db="EMBL/GenBank/DDBJ databases">
        <authorList>
            <consortium name="The Broad Institute Genome Sequencing Platform"/>
            <consortium name="Broad Institute Genome Sequencing Center for Infectious Disease"/>
            <person name="Ma L.-J."/>
            <person name="Dead R."/>
            <person name="Young S."/>
            <person name="Zeng Q."/>
            <person name="Koehrsen M."/>
            <person name="Alvarado L."/>
            <person name="Berlin A."/>
            <person name="Chapman S.B."/>
            <person name="Chen Z."/>
            <person name="Freedman E."/>
            <person name="Gellesch M."/>
            <person name="Goldberg J."/>
            <person name="Griggs A."/>
            <person name="Gujja S."/>
            <person name="Heilman E.R."/>
            <person name="Heiman D."/>
            <person name="Hepburn T."/>
            <person name="Howarth C."/>
            <person name="Jen D."/>
            <person name="Larson L."/>
            <person name="Mehta T."/>
            <person name="Neiman D."/>
            <person name="Pearson M."/>
            <person name="Roberts A."/>
            <person name="Saif S."/>
            <person name="Shea T."/>
            <person name="Shenoy N."/>
            <person name="Sisk P."/>
            <person name="Stolte C."/>
            <person name="Sykes S."/>
            <person name="Walk T."/>
            <person name="White J."/>
            <person name="Yandava C."/>
            <person name="Haas B."/>
            <person name="Nusbaum C."/>
            <person name="Birren B."/>
        </authorList>
    </citation>
    <scope>NUCLEOTIDE SEQUENCE</scope>
    <source>
        <strain evidence="8">R3-111a-1</strain>
    </source>
</reference>